<sequence>MHPEDEEDFARFVTSEQGVVYVDGPKWDQPSPPICSEIDKAGSYLMIWNPSETAGLTADHHRKKDKEWWYCNNEYLTIQFLRSGFQFGEPYLFEGRIAVSTTSTEKTVHDSSSTDQIERRFKNLRKYIKKTYSNSKLIWQNTELPRSRTNPSKPAPNVWIGPHAIQWLEEQPKERWVQQFRGAGARGYILDLVQEGES</sequence>
<comment type="caution">
    <text evidence="1">The sequence shown here is derived from an EMBL/GenBank/DDBJ whole genome shotgun (WGS) entry which is preliminary data.</text>
</comment>
<accession>A0A2S8FZX1</accession>
<name>A0A2S8FZX1_9BACT</name>
<reference evidence="1 2" key="1">
    <citation type="submission" date="2018-02" db="EMBL/GenBank/DDBJ databases">
        <title>Comparative genomes isolates from brazilian mangrove.</title>
        <authorList>
            <person name="Araujo J.E."/>
            <person name="Taketani R.G."/>
            <person name="Silva M.C.P."/>
            <person name="Loureco M.V."/>
            <person name="Andreote F.D."/>
        </authorList>
    </citation>
    <scope>NUCLEOTIDE SEQUENCE [LARGE SCALE GENOMIC DNA]</scope>
    <source>
        <strain evidence="1 2">Hex-1 MGV</strain>
    </source>
</reference>
<dbReference type="AlphaFoldDB" id="A0A2S8FZX1"/>
<evidence type="ECO:0000313" key="1">
    <source>
        <dbReference type="EMBL" id="PQO37726.1"/>
    </source>
</evidence>
<dbReference type="Proteomes" id="UP000238322">
    <property type="component" value="Unassembled WGS sequence"/>
</dbReference>
<gene>
    <name evidence="1" type="ORF">C5Y83_07220</name>
</gene>
<evidence type="ECO:0000313" key="2">
    <source>
        <dbReference type="Proteomes" id="UP000238322"/>
    </source>
</evidence>
<dbReference type="EMBL" id="PUHY01000005">
    <property type="protein sequence ID" value="PQO37726.1"/>
    <property type="molecule type" value="Genomic_DNA"/>
</dbReference>
<organism evidence="1 2">
    <name type="scientific">Blastopirellula marina</name>
    <dbReference type="NCBI Taxonomy" id="124"/>
    <lineage>
        <taxon>Bacteria</taxon>
        <taxon>Pseudomonadati</taxon>
        <taxon>Planctomycetota</taxon>
        <taxon>Planctomycetia</taxon>
        <taxon>Pirellulales</taxon>
        <taxon>Pirellulaceae</taxon>
        <taxon>Blastopirellula</taxon>
    </lineage>
</organism>
<protein>
    <submittedName>
        <fullName evidence="1">Uncharacterized protein</fullName>
    </submittedName>
</protein>
<proteinExistence type="predicted"/>